<dbReference type="InterPro" id="IPR057302">
    <property type="entry name" value="Rrp5_S1"/>
</dbReference>
<dbReference type="InterPro" id="IPR008847">
    <property type="entry name" value="Suf"/>
</dbReference>
<dbReference type="OrthoDB" id="412781at2759"/>
<dbReference type="FunFam" id="2.40.50.140:FF:000103">
    <property type="entry name" value="protein RRP5 homolog"/>
    <property type="match status" value="2"/>
</dbReference>
<dbReference type="GO" id="GO:0034511">
    <property type="term" value="F:U3 snoRNA binding"/>
    <property type="evidence" value="ECO:0007669"/>
    <property type="project" value="EnsemblFungi"/>
</dbReference>
<dbReference type="SUPFAM" id="SSF48452">
    <property type="entry name" value="TPR-like"/>
    <property type="match status" value="1"/>
</dbReference>
<dbReference type="PROSITE" id="PS50126">
    <property type="entry name" value="S1"/>
    <property type="match status" value="9"/>
</dbReference>
<feature type="compositionally biased region" description="Basic and acidic residues" evidence="6">
    <location>
        <begin position="37"/>
        <end position="51"/>
    </location>
</feature>
<dbReference type="EMBL" id="LK023316">
    <property type="protein sequence ID" value="CDS05114.1"/>
    <property type="molecule type" value="Genomic_DNA"/>
</dbReference>
<dbReference type="InterPro" id="IPR011990">
    <property type="entry name" value="TPR-like_helical_dom_sf"/>
</dbReference>
<evidence type="ECO:0000256" key="2">
    <source>
        <dbReference type="ARBA" id="ARBA00022552"/>
    </source>
</evidence>
<dbReference type="PANTHER" id="PTHR23270:SF10">
    <property type="entry name" value="PROTEIN RRP5 HOMOLOG"/>
    <property type="match status" value="1"/>
</dbReference>
<dbReference type="InterPro" id="IPR045209">
    <property type="entry name" value="Rrp5"/>
</dbReference>
<dbReference type="InterPro" id="IPR019734">
    <property type="entry name" value="TPR_rpt"/>
</dbReference>
<dbReference type="GO" id="GO:0000472">
    <property type="term" value="P:endonucleolytic cleavage to generate mature 5'-end of SSU-rRNA from (SSU-rRNA, 5.8S rRNA, LSU-rRNA)"/>
    <property type="evidence" value="ECO:0007669"/>
    <property type="project" value="EnsemblFungi"/>
</dbReference>
<dbReference type="GO" id="GO:0000464">
    <property type="term" value="P:endonucleolytic cleavage in ITS1 upstream of 5.8S rRNA from tricistronic rRNA transcript (SSU-rRNA, 5.8S rRNA, LSU-rRNA)"/>
    <property type="evidence" value="ECO:0007669"/>
    <property type="project" value="EnsemblFungi"/>
</dbReference>
<feature type="region of interest" description="Disordered" evidence="6">
    <location>
        <begin position="33"/>
        <end position="81"/>
    </location>
</feature>
<dbReference type="SMART" id="SM00316">
    <property type="entry name" value="S1"/>
    <property type="match status" value="10"/>
</dbReference>
<dbReference type="GO" id="GO:0042134">
    <property type="term" value="F:rRNA primary transcript binding"/>
    <property type="evidence" value="ECO:0007669"/>
    <property type="project" value="EnsemblFungi"/>
</dbReference>
<dbReference type="FunFam" id="1.25.40.10:FF:000727">
    <property type="entry name" value="Chromosome 1, whole genome shotgun sequence"/>
    <property type="match status" value="1"/>
</dbReference>
<dbReference type="GO" id="GO:0032040">
    <property type="term" value="C:small-subunit processome"/>
    <property type="evidence" value="ECO:0007669"/>
    <property type="project" value="EnsemblFungi"/>
</dbReference>
<dbReference type="GO" id="GO:0000447">
    <property type="term" value="P:endonucleolytic cleavage in ITS1 to separate SSU-rRNA from 5.8S rRNA and LSU-rRNA from tricistronic rRNA transcript (SSU-rRNA, 5.8S rRNA, LSU-rRNA)"/>
    <property type="evidence" value="ECO:0007669"/>
    <property type="project" value="EnsemblFungi"/>
</dbReference>
<feature type="compositionally biased region" description="Basic and acidic residues" evidence="6">
    <location>
        <begin position="68"/>
        <end position="81"/>
    </location>
</feature>
<dbReference type="GO" id="GO:0000480">
    <property type="term" value="P:endonucleolytic cleavage in 5'-ETS of tricistronic rRNA transcript (SSU-rRNA, 5.8S rRNA, LSU-rRNA)"/>
    <property type="evidence" value="ECO:0007669"/>
    <property type="project" value="EnsemblFungi"/>
</dbReference>
<dbReference type="GO" id="GO:0034463">
    <property type="term" value="P:90S preribosome assembly"/>
    <property type="evidence" value="ECO:0007669"/>
    <property type="project" value="EnsemblFungi"/>
</dbReference>
<feature type="domain" description="S1 motif" evidence="7">
    <location>
        <begin position="853"/>
        <end position="923"/>
    </location>
</feature>
<feature type="compositionally biased region" description="Acidic residues" evidence="6">
    <location>
        <begin position="1029"/>
        <end position="1064"/>
    </location>
</feature>
<feature type="compositionally biased region" description="Acidic residues" evidence="6">
    <location>
        <begin position="1114"/>
        <end position="1129"/>
    </location>
</feature>
<keyword evidence="2" id="KW-0698">rRNA processing</keyword>
<evidence type="ECO:0000256" key="3">
    <source>
        <dbReference type="ARBA" id="ARBA00022737"/>
    </source>
</evidence>
<dbReference type="FunFam" id="2.40.50.140:FF:000155">
    <property type="entry name" value="rRNA biogenesis protein RRP5"/>
    <property type="match status" value="1"/>
</dbReference>
<feature type="domain" description="S1 motif" evidence="7">
    <location>
        <begin position="89"/>
        <end position="190"/>
    </location>
</feature>
<name>A0A077WD86_9FUNG</name>
<dbReference type="Pfam" id="PF05843">
    <property type="entry name" value="Suf"/>
    <property type="match status" value="1"/>
</dbReference>
<feature type="domain" description="S1 motif" evidence="7">
    <location>
        <begin position="949"/>
        <end position="1018"/>
    </location>
</feature>
<evidence type="ECO:0000256" key="1">
    <source>
        <dbReference type="ARBA" id="ARBA00004604"/>
    </source>
</evidence>
<evidence type="ECO:0000259" key="7">
    <source>
        <dbReference type="PROSITE" id="PS50126"/>
    </source>
</evidence>
<evidence type="ECO:0000256" key="5">
    <source>
        <dbReference type="PROSITE-ProRule" id="PRU00339"/>
    </source>
</evidence>
<feature type="domain" description="S1 motif" evidence="7">
    <location>
        <begin position="300"/>
        <end position="351"/>
    </location>
</feature>
<dbReference type="GO" id="GO:0008266">
    <property type="term" value="F:poly(U) RNA binding"/>
    <property type="evidence" value="ECO:0007669"/>
    <property type="project" value="EnsemblFungi"/>
</dbReference>
<comment type="subcellular location">
    <subcellularLocation>
        <location evidence="1">Nucleus</location>
        <location evidence="1">Nucleolus</location>
    </subcellularLocation>
</comment>
<feature type="compositionally biased region" description="Basic and acidic residues" evidence="6">
    <location>
        <begin position="1138"/>
        <end position="1147"/>
    </location>
</feature>
<evidence type="ECO:0000256" key="6">
    <source>
        <dbReference type="SAM" id="MobiDB-lite"/>
    </source>
</evidence>
<feature type="domain" description="S1 motif" evidence="7">
    <location>
        <begin position="389"/>
        <end position="465"/>
    </location>
</feature>
<feature type="domain" description="S1 motif" evidence="7">
    <location>
        <begin position="765"/>
        <end position="838"/>
    </location>
</feature>
<dbReference type="Gene3D" id="1.25.40.10">
    <property type="entry name" value="Tetratricopeptide repeat domain"/>
    <property type="match status" value="1"/>
</dbReference>
<feature type="domain" description="S1 motif" evidence="7">
    <location>
        <begin position="571"/>
        <end position="640"/>
    </location>
</feature>
<dbReference type="Gene3D" id="2.40.50.140">
    <property type="entry name" value="Nucleic acid-binding proteins"/>
    <property type="match status" value="7"/>
</dbReference>
<feature type="domain" description="S1 motif" evidence="7">
    <location>
        <begin position="482"/>
        <end position="551"/>
    </location>
</feature>
<feature type="compositionally biased region" description="Basic residues" evidence="6">
    <location>
        <begin position="52"/>
        <end position="63"/>
    </location>
</feature>
<dbReference type="GO" id="GO:0034513">
    <property type="term" value="F:box H/ACA snoRNA binding"/>
    <property type="evidence" value="ECO:0007669"/>
    <property type="project" value="EnsemblFungi"/>
</dbReference>
<evidence type="ECO:0000313" key="8">
    <source>
        <dbReference type="EMBL" id="CDS05114.1"/>
    </source>
</evidence>
<accession>A0A077WD86</accession>
<keyword evidence="5" id="KW-0802">TPR repeat</keyword>
<protein>
    <recommendedName>
        <fullName evidence="7">S1 motif domain-containing protein</fullName>
    </recommendedName>
</protein>
<dbReference type="SUPFAM" id="SSF50249">
    <property type="entry name" value="Nucleic acid-binding proteins"/>
    <property type="match status" value="8"/>
</dbReference>
<dbReference type="Pfam" id="PF24685">
    <property type="entry name" value="OB_RRP5_4th"/>
    <property type="match status" value="1"/>
</dbReference>
<organism evidence="8">
    <name type="scientific">Lichtheimia ramosa</name>
    <dbReference type="NCBI Taxonomy" id="688394"/>
    <lineage>
        <taxon>Eukaryota</taxon>
        <taxon>Fungi</taxon>
        <taxon>Fungi incertae sedis</taxon>
        <taxon>Mucoromycota</taxon>
        <taxon>Mucoromycotina</taxon>
        <taxon>Mucoromycetes</taxon>
        <taxon>Mucorales</taxon>
        <taxon>Lichtheimiaceae</taxon>
        <taxon>Lichtheimia</taxon>
    </lineage>
</organism>
<dbReference type="InterPro" id="IPR003107">
    <property type="entry name" value="HAT"/>
</dbReference>
<dbReference type="InterPro" id="IPR003029">
    <property type="entry name" value="S1_domain"/>
</dbReference>
<dbReference type="PROSITE" id="PS50005">
    <property type="entry name" value="TPR"/>
    <property type="match status" value="1"/>
</dbReference>
<reference evidence="8" key="1">
    <citation type="journal article" date="2014" name="Genome Announc.">
        <title>De novo whole-genome sequence and genome annotation of Lichtheimia ramosa.</title>
        <authorList>
            <person name="Linde J."/>
            <person name="Schwartze V."/>
            <person name="Binder U."/>
            <person name="Lass-Florl C."/>
            <person name="Voigt K."/>
            <person name="Horn F."/>
        </authorList>
    </citation>
    <scope>NUCLEOTIDE SEQUENCE</scope>
    <source>
        <strain evidence="8">JMRC FSU:6197</strain>
    </source>
</reference>
<feature type="region of interest" description="Disordered" evidence="6">
    <location>
        <begin position="1019"/>
        <end position="1064"/>
    </location>
</feature>
<feature type="repeat" description="TPR" evidence="5">
    <location>
        <begin position="1277"/>
        <end position="1310"/>
    </location>
</feature>
<keyword evidence="3" id="KW-0677">Repeat</keyword>
<dbReference type="Pfam" id="PF23459">
    <property type="entry name" value="S1_RRP5"/>
    <property type="match status" value="1"/>
</dbReference>
<dbReference type="InterPro" id="IPR057301">
    <property type="entry name" value="Rrp5_OB_4th"/>
</dbReference>
<dbReference type="InterPro" id="IPR012340">
    <property type="entry name" value="NA-bd_OB-fold"/>
</dbReference>
<dbReference type="FunFam" id="2.40.50.140:FF:000148">
    <property type="entry name" value="protein RRP5 homolog isoform X1"/>
    <property type="match status" value="1"/>
</dbReference>
<dbReference type="SMART" id="SM00386">
    <property type="entry name" value="HAT"/>
    <property type="match status" value="6"/>
</dbReference>
<feature type="compositionally biased region" description="Acidic residues" evidence="6">
    <location>
        <begin position="1077"/>
        <end position="1092"/>
    </location>
</feature>
<keyword evidence="4" id="KW-0539">Nucleus</keyword>
<proteinExistence type="predicted"/>
<dbReference type="PANTHER" id="PTHR23270">
    <property type="entry name" value="PROGRAMMED CELL DEATH PROTEIN 11 PRE-RRNA PROCESSING PROTEIN RRP5"/>
    <property type="match status" value="1"/>
</dbReference>
<dbReference type="SMART" id="SM00028">
    <property type="entry name" value="TPR"/>
    <property type="match status" value="2"/>
</dbReference>
<feature type="domain" description="S1 motif" evidence="7">
    <location>
        <begin position="664"/>
        <end position="740"/>
    </location>
</feature>
<gene>
    <name evidence="8" type="ORF">LRAMOSA07643</name>
</gene>
<dbReference type="GO" id="GO:0034512">
    <property type="term" value="F:box C/D sno(s)RNA binding"/>
    <property type="evidence" value="ECO:0007669"/>
    <property type="project" value="EnsemblFungi"/>
</dbReference>
<dbReference type="Pfam" id="PF00575">
    <property type="entry name" value="S1"/>
    <property type="match status" value="2"/>
</dbReference>
<feature type="region of interest" description="Disordered" evidence="6">
    <location>
        <begin position="1077"/>
        <end position="1155"/>
    </location>
</feature>
<sequence>MAATKSEEIDFPRGGASILTPLEHRQISIQAANDLFKSSEKRKETADAPEVKKRRKTDKKKAAVSKESNSKTEKHAPIDRLSLKDLSPETLMTGCITKIKDLELIVALPSQIIGVVPITEISEQVSAAVERIAGDNDNDDDDEDEEEEQGLPSLYKLFRIGQFVQCRVVRVQMADPSDKRTKTHVELTMRPEAVNRDVAKVDATEGSALTASVKSAEDHGYILSLGIQDITAFCNLKDAESYVNEYNRGEPLVPGQVVQCVVKKTPNKDQRTVNVTLDANQASKAVVKSPASSLHSIVPGLKVKGTIKAVQPKGLNITFMGLYDATIDASQIPNGDVSSYNVGDSITFRVLFCSPGVNSKMIGGTLLPHLLSDTKNQAQQYVGARYPHGTLLEEVKVVRVARNKGLYMSIKGVDGIQAFASVNNISDDRIENVLETSTKYGVDTVHSARVLSYSPMEDVLSVTLKKSIIDEKYGNINEIEIGDIVEGTVLKFIRAGLLLNISSGISALVPAIHYADAALKQPELKYKPGNKIRGRVLERDVDNSRILVSLKQTLIDSPLPRITSWETAKPDMMTHGVIQSVRPSGAILRFYGGLTAFVPASQMTEARVDNVATAFRIGQAVKAYIYSVDQENRRIIASLTNVGKVKKQEKEARKKEDAEKYVIGKIVPATIKSVQEMQLNIAFENGRHGRVAITELFTDVSQVKDLKHPMGQFKSGDKIDVKILGMRNTKGHGYLPITRTHDVKEVIDCSLKLGSKTDPGKGKVGQHYLGFVTNVAKKHVDILVGAHLHGLIRKQFTSSDASKASNFQKDYVVGQLVPVELVILDKQHHMAEFVPSKDKSIPRITSIKSVKVGMIGLGLVQRITRNQGMQIQIAHGIYGRAHRTDLVDNFSKDPLADYKEGMVVRYAVIGTNYRKNQIDLSLRSCRVNPKSTPSTANPEINSISDIEADQVLWGYVSNVANTGVFVSLGRSVTARIKIGYLSDEFVKDWQKLYSVGQLVKCKIIHVDTENNRVEGALNKSRVEDKKDEDGDDVMDELSSDDDFESEEEEEDQQEELQQEDEEMQDVRDIDEDMAEAAANNDDDESSDNDNDDAAVPALGGKGFDWSGNLPETKEESDDESDEDESDEEQDVKKKKKGNEKQVEDKTAELSSTTPQSAADYERVLVGSPNSSFLWINYMAYHLQLSEIDKAREIGNRALNTISFREEQEKMNVWMAMLNLENTYGSDESLEEVFKRSCVYCDPEKMHMQLAEMYERTGKTEKAQALLEESLKKFSQNPKFWTHFGLFYLKHDNVEGARELLQRCVKVLPKHHHVETISKFAQMEFKHGEPERGRTIFEGLLSSYPKRIDIWSVYVDMEIKAGDQEIIRRLFERLTSMKVSSKKMKFFFKKWLQYEKEHGTEEDAERVKEKALDYVNSADRA</sequence>
<evidence type="ECO:0000256" key="4">
    <source>
        <dbReference type="ARBA" id="ARBA00023242"/>
    </source>
</evidence>